<dbReference type="GO" id="GO:0005886">
    <property type="term" value="C:plasma membrane"/>
    <property type="evidence" value="ECO:0007669"/>
    <property type="project" value="TreeGrafter"/>
</dbReference>
<evidence type="ECO:0000313" key="2">
    <source>
        <dbReference type="EMBL" id="SVC41010.1"/>
    </source>
</evidence>
<dbReference type="EMBL" id="UINC01089701">
    <property type="protein sequence ID" value="SVC41010.1"/>
    <property type="molecule type" value="Genomic_DNA"/>
</dbReference>
<dbReference type="Gene3D" id="3.40.50.720">
    <property type="entry name" value="NAD(P)-binding Rossmann-like Domain"/>
    <property type="match status" value="1"/>
</dbReference>
<dbReference type="InterPro" id="IPR051276">
    <property type="entry name" value="Saccharopine_DH-like_oxidrdct"/>
</dbReference>
<dbReference type="PANTHER" id="PTHR12286:SF5">
    <property type="entry name" value="SACCHAROPINE DEHYDROGENASE-LIKE OXIDOREDUCTASE"/>
    <property type="match status" value="1"/>
</dbReference>
<dbReference type="PANTHER" id="PTHR12286">
    <property type="entry name" value="SACCHAROPINE DEHYDROGENASE-LIKE OXIDOREDUCTASE"/>
    <property type="match status" value="1"/>
</dbReference>
<dbReference type="GO" id="GO:0009247">
    <property type="term" value="P:glycolipid biosynthetic process"/>
    <property type="evidence" value="ECO:0007669"/>
    <property type="project" value="TreeGrafter"/>
</dbReference>
<dbReference type="AlphaFoldDB" id="A0A382LWM0"/>
<accession>A0A382LWM0</accession>
<protein>
    <recommendedName>
        <fullName evidence="1">Saccharopine dehydrogenase NADP binding domain-containing protein</fullName>
    </recommendedName>
</protein>
<dbReference type="Pfam" id="PF03435">
    <property type="entry name" value="Sacchrp_dh_NADP"/>
    <property type="match status" value="1"/>
</dbReference>
<reference evidence="2" key="1">
    <citation type="submission" date="2018-05" db="EMBL/GenBank/DDBJ databases">
        <authorList>
            <person name="Lanie J.A."/>
            <person name="Ng W.-L."/>
            <person name="Kazmierczak K.M."/>
            <person name="Andrzejewski T.M."/>
            <person name="Davidsen T.M."/>
            <person name="Wayne K.J."/>
            <person name="Tettelin H."/>
            <person name="Glass J.I."/>
            <person name="Rusch D."/>
            <person name="Podicherti R."/>
            <person name="Tsui H.-C.T."/>
            <person name="Winkler M.E."/>
        </authorList>
    </citation>
    <scope>NUCLEOTIDE SEQUENCE</scope>
</reference>
<proteinExistence type="predicted"/>
<gene>
    <name evidence="2" type="ORF">METZ01_LOCUS293864</name>
</gene>
<dbReference type="InterPro" id="IPR005097">
    <property type="entry name" value="Sacchrp_dh_NADP-bd"/>
</dbReference>
<sequence length="347" mass="37618">HSLDCEIFVADGDDSTALDKITEKTKVVLSTAGPFHRYGSKLVASCVKNSTHYVDITGENYWVKEMITKHHKEAQKKSIRIIPSCGFDSIPSDLGSFFAARSFGNKVKSIHSFYTWKGEASGGTIETMFSASDIKLNRSSSGAFGLNPKDSVSANQKKYTTDKVSIEKNSDINAWTGPFIMAMANTKVVRRGAALLAEQNQGYGEDFIYKEHAYYSNRMSAYLGTLSLGLVGLAVFTPLKKIIRPFLKKPGQGPSQKVMDEGFFKCKFVVTGENDIKKTYVMSGQGDPGYKVTSKLVCESALSLLGDASNLPGGQKYGGILTVSSGLGDVLISRLQKAGISFASGKK</sequence>
<feature type="domain" description="Saccharopine dehydrogenase NADP binding" evidence="1">
    <location>
        <begin position="5"/>
        <end position="81"/>
    </location>
</feature>
<evidence type="ECO:0000259" key="1">
    <source>
        <dbReference type="Pfam" id="PF03435"/>
    </source>
</evidence>
<dbReference type="GO" id="GO:0005739">
    <property type="term" value="C:mitochondrion"/>
    <property type="evidence" value="ECO:0007669"/>
    <property type="project" value="TreeGrafter"/>
</dbReference>
<name>A0A382LWM0_9ZZZZ</name>
<organism evidence="2">
    <name type="scientific">marine metagenome</name>
    <dbReference type="NCBI Taxonomy" id="408172"/>
    <lineage>
        <taxon>unclassified sequences</taxon>
        <taxon>metagenomes</taxon>
        <taxon>ecological metagenomes</taxon>
    </lineage>
</organism>
<dbReference type="GO" id="GO:0005811">
    <property type="term" value="C:lipid droplet"/>
    <property type="evidence" value="ECO:0007669"/>
    <property type="project" value="TreeGrafter"/>
</dbReference>
<feature type="non-terminal residue" evidence="2">
    <location>
        <position position="1"/>
    </location>
</feature>